<evidence type="ECO:0000313" key="5">
    <source>
        <dbReference type="Proteomes" id="UP001527099"/>
    </source>
</evidence>
<dbReference type="EMBL" id="JAMDMX010000115">
    <property type="protein sequence ID" value="MCY9696903.1"/>
    <property type="molecule type" value="Genomic_DNA"/>
</dbReference>
<comment type="caution">
    <text evidence="4">The sequence shown here is derived from an EMBL/GenBank/DDBJ whole genome shotgun (WGS) entry which is preliminary data.</text>
</comment>
<dbReference type="SUPFAM" id="SSF53649">
    <property type="entry name" value="Alkaline phosphatase-like"/>
    <property type="match status" value="1"/>
</dbReference>
<name>A0ABT4GLK1_9BACL</name>
<proteinExistence type="predicted"/>
<gene>
    <name evidence="4" type="ORF">M5X19_28970</name>
</gene>
<organism evidence="4 5">
    <name type="scientific">Paenibacillus alginolyticus</name>
    <dbReference type="NCBI Taxonomy" id="59839"/>
    <lineage>
        <taxon>Bacteria</taxon>
        <taxon>Bacillati</taxon>
        <taxon>Bacillota</taxon>
        <taxon>Bacilli</taxon>
        <taxon>Bacillales</taxon>
        <taxon>Paenibacillaceae</taxon>
        <taxon>Paenibacillus</taxon>
    </lineage>
</organism>
<dbReference type="Proteomes" id="UP001527099">
    <property type="component" value="Unassembled WGS sequence"/>
</dbReference>
<dbReference type="RefSeq" id="WP_051253253.1">
    <property type="nucleotide sequence ID" value="NZ_JAMDMW010000078.1"/>
</dbReference>
<dbReference type="Gene3D" id="3.30.457.10">
    <property type="entry name" value="Copper amine oxidase-like, N-terminal domain"/>
    <property type="match status" value="1"/>
</dbReference>
<accession>A0ABT4GLK1</accession>
<reference evidence="4 5" key="1">
    <citation type="submission" date="2022-05" db="EMBL/GenBank/DDBJ databases">
        <title>Genome Sequencing of Bee-Associated Microbes.</title>
        <authorList>
            <person name="Dunlap C."/>
        </authorList>
    </citation>
    <scope>NUCLEOTIDE SEQUENCE [LARGE SCALE GENOMIC DNA]</scope>
    <source>
        <strain evidence="4 5">NRRL B-14421</strain>
    </source>
</reference>
<dbReference type="SUPFAM" id="SSF55383">
    <property type="entry name" value="Copper amine oxidase, domain N"/>
    <property type="match status" value="1"/>
</dbReference>
<dbReference type="PANTHER" id="PTHR31956:SF1">
    <property type="entry name" value="NON-SPECIFIC PHOSPHOLIPASE C1"/>
    <property type="match status" value="1"/>
</dbReference>
<sequence>MKKKLLSIAAVLLALSVPTAANASVPTQVFMNGNKLNSEVSSQNVNGTTFVPLRTIAEALGFQVTWENEQHKVTLDKADKRIQLTIGNPVVQVNDSLYTLDSAPYIESGSSMLPVRFLAQQFGLQIDWDQATSSVFVNDRANSSLTPPIDHIVVVVEENHSYNQIVGSPDAPYMQSLIQRGALFTNAHGVTHPSQPNYLALFSGSTQGVTDDICKKPFTSQNLVTELLSANLTFTGYSEDLPTAGYTGCWSNGYARKHNPWVQFTNVPKELNQPYSQFPQDFTNLPNVSFVIPNHQDDMHDGSVKQADDWLQTNLDAYVTWAQTHRSLLIVTWDEDDYAKANHIPLIVVGPMVKPGQYDEYVNHKNVLRTIEDVYRLPLLRDVQQIQPITSMWK</sequence>
<dbReference type="InterPro" id="IPR017850">
    <property type="entry name" value="Alkaline_phosphatase_core_sf"/>
</dbReference>
<feature type="chain" id="PRO_5047451677" evidence="2">
    <location>
        <begin position="24"/>
        <end position="394"/>
    </location>
</feature>
<keyword evidence="1" id="KW-0378">Hydrolase</keyword>
<dbReference type="InterPro" id="IPR036582">
    <property type="entry name" value="Mao_N_sf"/>
</dbReference>
<dbReference type="InterPro" id="IPR007312">
    <property type="entry name" value="Phosphoesterase"/>
</dbReference>
<evidence type="ECO:0000313" key="4">
    <source>
        <dbReference type="EMBL" id="MCY9696903.1"/>
    </source>
</evidence>
<dbReference type="InterPro" id="IPR012854">
    <property type="entry name" value="Cu_amine_oxidase-like_N"/>
</dbReference>
<feature type="signal peptide" evidence="2">
    <location>
        <begin position="1"/>
        <end position="23"/>
    </location>
</feature>
<evidence type="ECO:0000256" key="2">
    <source>
        <dbReference type="SAM" id="SignalP"/>
    </source>
</evidence>
<dbReference type="Pfam" id="PF04185">
    <property type="entry name" value="Phosphoesterase"/>
    <property type="match status" value="1"/>
</dbReference>
<evidence type="ECO:0000256" key="1">
    <source>
        <dbReference type="ARBA" id="ARBA00022801"/>
    </source>
</evidence>
<dbReference type="PANTHER" id="PTHR31956">
    <property type="entry name" value="NON-SPECIFIC PHOSPHOLIPASE C4-RELATED"/>
    <property type="match status" value="1"/>
</dbReference>
<evidence type="ECO:0000259" key="3">
    <source>
        <dbReference type="Pfam" id="PF07833"/>
    </source>
</evidence>
<protein>
    <submittedName>
        <fullName evidence="4">Stalk domain-containing protein</fullName>
    </submittedName>
</protein>
<dbReference type="Pfam" id="PF07833">
    <property type="entry name" value="Cu_amine_oxidN1"/>
    <property type="match status" value="1"/>
</dbReference>
<keyword evidence="5" id="KW-1185">Reference proteome</keyword>
<keyword evidence="2" id="KW-0732">Signal</keyword>
<dbReference type="Gene3D" id="3.40.720.10">
    <property type="entry name" value="Alkaline Phosphatase, subunit A"/>
    <property type="match status" value="1"/>
</dbReference>
<feature type="domain" description="Copper amine oxidase-like N-terminal" evidence="3">
    <location>
        <begin position="31"/>
        <end position="136"/>
    </location>
</feature>